<sequence length="383" mass="41589">MVIPPPVRPPRILKFLKPYVLKMHFTNKYVSAQVIHSPTATVASAASSQEKALRSSMESTRDVAAAAKIGKILAERLLLKEIPAVSVSLKREQKYHGKVKAVIDSLTEAGEAGGLCVSQGGRFPPFSSEGKPPKRVGKGHKDLTLCRVFRKKTCCDAAQTHLALLSIRRLALTGEASEECLHLWELLECSICDPRVGVQPGPPLICTSFCDRVFQACSNAYFSMDAKTQVLAPCGANDFVCGRASEWASNGTELCLAAGFRVEQSVGMHGGIEEVSCYGGKASLDSIADSWGASRSEKPHKTGNSGLLEDFQQWLQDMPSNERVSWAVGGLVLTAGLLFISSKRKSHNQRQKLAAIQRAARRLEVKMNPTPTSSQGNRKGNRR</sequence>
<keyword evidence="3" id="KW-0689">Ribosomal protein</keyword>
<accession>A0A7J8ZEJ6</accession>
<feature type="compositionally biased region" description="Polar residues" evidence="6">
    <location>
        <begin position="369"/>
        <end position="383"/>
    </location>
</feature>
<dbReference type="SUPFAM" id="SSF53137">
    <property type="entry name" value="Translational machinery components"/>
    <property type="match status" value="1"/>
</dbReference>
<dbReference type="Pfam" id="PF00861">
    <property type="entry name" value="Ribosomal_L18p"/>
    <property type="match status" value="1"/>
</dbReference>
<dbReference type="Proteomes" id="UP000593574">
    <property type="component" value="Unassembled WGS sequence"/>
</dbReference>
<keyword evidence="2" id="KW-0732">Signal</keyword>
<keyword evidence="7" id="KW-1133">Transmembrane helix</keyword>
<name>A0A7J8ZEJ6_9ROSI</name>
<feature type="transmembrane region" description="Helical" evidence="7">
    <location>
        <begin position="324"/>
        <end position="342"/>
    </location>
</feature>
<dbReference type="AlphaFoldDB" id="A0A7J8ZEJ6"/>
<comment type="caution">
    <text evidence="9">The sequence shown here is derived from an EMBL/GenBank/DDBJ whole genome shotgun (WGS) entry which is preliminary data.</text>
</comment>
<dbReference type="CDD" id="cd00432">
    <property type="entry name" value="Ribosomal_L18_L5e"/>
    <property type="match status" value="1"/>
</dbReference>
<evidence type="ECO:0000256" key="2">
    <source>
        <dbReference type="ARBA" id="ARBA00022729"/>
    </source>
</evidence>
<dbReference type="GO" id="GO:0003735">
    <property type="term" value="F:structural constituent of ribosome"/>
    <property type="evidence" value="ECO:0007669"/>
    <property type="project" value="InterPro"/>
</dbReference>
<dbReference type="Gene3D" id="3.30.420.100">
    <property type="match status" value="1"/>
</dbReference>
<evidence type="ECO:0000256" key="3">
    <source>
        <dbReference type="ARBA" id="ARBA00022980"/>
    </source>
</evidence>
<proteinExistence type="inferred from homology"/>
<evidence type="ECO:0000313" key="10">
    <source>
        <dbReference type="Proteomes" id="UP000593574"/>
    </source>
</evidence>
<evidence type="ECO:0000256" key="6">
    <source>
        <dbReference type="SAM" id="MobiDB-lite"/>
    </source>
</evidence>
<reference evidence="9 10" key="1">
    <citation type="journal article" date="2019" name="Genome Biol. Evol.">
        <title>Insights into the evolution of the New World diploid cottons (Gossypium, subgenus Houzingenia) based on genome sequencing.</title>
        <authorList>
            <person name="Grover C.E."/>
            <person name="Arick M.A. 2nd"/>
            <person name="Thrash A."/>
            <person name="Conover J.L."/>
            <person name="Sanders W.S."/>
            <person name="Peterson D.G."/>
            <person name="Frelichowski J.E."/>
            <person name="Scheffler J.A."/>
            <person name="Scheffler B.E."/>
            <person name="Wendel J.F."/>
        </authorList>
    </citation>
    <scope>NUCLEOTIDE SEQUENCE [LARGE SCALE GENOMIC DNA]</scope>
    <source>
        <strain evidence="9">4</strain>
        <tissue evidence="9">Leaf</tissue>
    </source>
</reference>
<dbReference type="GO" id="GO:1990904">
    <property type="term" value="C:ribonucleoprotein complex"/>
    <property type="evidence" value="ECO:0007669"/>
    <property type="project" value="UniProtKB-KW"/>
</dbReference>
<keyword evidence="10" id="KW-1185">Reference proteome</keyword>
<comment type="similarity">
    <text evidence="1">Belongs to the universal ribosomal protein uL18 family.</text>
</comment>
<evidence type="ECO:0000313" key="9">
    <source>
        <dbReference type="EMBL" id="MBA0710030.1"/>
    </source>
</evidence>
<dbReference type="GO" id="GO:0006412">
    <property type="term" value="P:translation"/>
    <property type="evidence" value="ECO:0007669"/>
    <property type="project" value="InterPro"/>
</dbReference>
<gene>
    <name evidence="9" type="ORF">Golax_025031</name>
</gene>
<dbReference type="InterPro" id="IPR018143">
    <property type="entry name" value="Folate_rcpt-like"/>
</dbReference>
<keyword evidence="4" id="KW-1015">Disulfide bond</keyword>
<evidence type="ECO:0000256" key="4">
    <source>
        <dbReference type="ARBA" id="ARBA00023157"/>
    </source>
</evidence>
<evidence type="ECO:0000256" key="7">
    <source>
        <dbReference type="SAM" id="Phobius"/>
    </source>
</evidence>
<evidence type="ECO:0000259" key="8">
    <source>
        <dbReference type="Pfam" id="PF03024"/>
    </source>
</evidence>
<dbReference type="EMBL" id="JABEZV010000004">
    <property type="protein sequence ID" value="MBA0710030.1"/>
    <property type="molecule type" value="Genomic_DNA"/>
</dbReference>
<dbReference type="InterPro" id="IPR053305">
    <property type="entry name" value="Folate-binding_rcpt-like"/>
</dbReference>
<protein>
    <recommendedName>
        <fullName evidence="8">Folate receptor-like domain-containing protein</fullName>
    </recommendedName>
</protein>
<evidence type="ECO:0000256" key="1">
    <source>
        <dbReference type="ARBA" id="ARBA00007116"/>
    </source>
</evidence>
<keyword evidence="7" id="KW-0472">Membrane</keyword>
<dbReference type="InterPro" id="IPR005484">
    <property type="entry name" value="Ribosomal_uL18_bac/plant/anim"/>
</dbReference>
<dbReference type="PANTHER" id="PTHR37390:SF1">
    <property type="entry name" value="FOLATE-BINDING PROTEIN 1"/>
    <property type="match status" value="1"/>
</dbReference>
<dbReference type="GO" id="GO:0005840">
    <property type="term" value="C:ribosome"/>
    <property type="evidence" value="ECO:0007669"/>
    <property type="project" value="UniProtKB-KW"/>
</dbReference>
<feature type="region of interest" description="Disordered" evidence="6">
    <location>
        <begin position="361"/>
        <end position="383"/>
    </location>
</feature>
<keyword evidence="5" id="KW-0687">Ribonucleoprotein</keyword>
<organism evidence="9 10">
    <name type="scientific">Gossypium laxum</name>
    <dbReference type="NCBI Taxonomy" id="34288"/>
    <lineage>
        <taxon>Eukaryota</taxon>
        <taxon>Viridiplantae</taxon>
        <taxon>Streptophyta</taxon>
        <taxon>Embryophyta</taxon>
        <taxon>Tracheophyta</taxon>
        <taxon>Spermatophyta</taxon>
        <taxon>Magnoliopsida</taxon>
        <taxon>eudicotyledons</taxon>
        <taxon>Gunneridae</taxon>
        <taxon>Pentapetalae</taxon>
        <taxon>rosids</taxon>
        <taxon>malvids</taxon>
        <taxon>Malvales</taxon>
        <taxon>Malvaceae</taxon>
        <taxon>Malvoideae</taxon>
        <taxon>Gossypium</taxon>
    </lineage>
</organism>
<dbReference type="InterPro" id="IPR057268">
    <property type="entry name" value="Ribosomal_L18"/>
</dbReference>
<dbReference type="FunFam" id="3.30.420.100:FF:000005">
    <property type="entry name" value="50S ribosomal protein L18"/>
    <property type="match status" value="1"/>
</dbReference>
<feature type="domain" description="Folate receptor-like" evidence="8">
    <location>
        <begin position="140"/>
        <end position="257"/>
    </location>
</feature>
<dbReference type="Pfam" id="PF03024">
    <property type="entry name" value="Folate_rec"/>
    <property type="match status" value="1"/>
</dbReference>
<keyword evidence="7" id="KW-0812">Transmembrane</keyword>
<evidence type="ECO:0000256" key="5">
    <source>
        <dbReference type="ARBA" id="ARBA00023274"/>
    </source>
</evidence>
<dbReference type="PANTHER" id="PTHR37390">
    <property type="entry name" value="OS02G0592500 PROTEIN"/>
    <property type="match status" value="1"/>
</dbReference>